<reference evidence="2 3" key="1">
    <citation type="submission" date="2013-07" db="EMBL/GenBank/DDBJ databases">
        <authorList>
            <person name="Stoco P.H."/>
            <person name="Wagner G."/>
            <person name="Gerber A."/>
            <person name="Zaha A."/>
            <person name="Thompson C."/>
            <person name="Bartholomeu D.C."/>
            <person name="Luckemeyer D.D."/>
            <person name="Bahia D."/>
            <person name="Loreto E."/>
            <person name="Prestes E.B."/>
            <person name="Lima F.M."/>
            <person name="Rodrigues-Luiz G."/>
            <person name="Vallejo G.A."/>
            <person name="Filho J.F."/>
            <person name="Monteiro K.M."/>
            <person name="Tyler K.M."/>
            <person name="de Almeida L.G."/>
            <person name="Ortiz M.F."/>
            <person name="Siervo M.A."/>
            <person name="de Moraes M.H."/>
            <person name="Cunha O.L."/>
            <person name="Mendonca-Neto R."/>
            <person name="Silva R."/>
            <person name="Teixeira S.M."/>
            <person name="Murta S.M."/>
            <person name="Sincero T.C."/>
            <person name="Mendes T.A."/>
            <person name="Urmenyi T.P."/>
            <person name="Silva V.G."/>
            <person name="da Rocha W.D."/>
            <person name="Andersson B."/>
            <person name="Romanha A.J."/>
            <person name="Steindel M."/>
            <person name="de Vasconcelos A.T."/>
            <person name="Grisard E.C."/>
        </authorList>
    </citation>
    <scope>NUCLEOTIDE SEQUENCE [LARGE SCALE GENOMIC DNA]</scope>
    <source>
        <strain evidence="2 3">SC58</strain>
    </source>
</reference>
<dbReference type="SUPFAM" id="SSF48452">
    <property type="entry name" value="TPR-like"/>
    <property type="match status" value="1"/>
</dbReference>
<gene>
    <name evidence="2" type="ORF">TRSC58_06765</name>
</gene>
<keyword evidence="3" id="KW-1185">Reference proteome</keyword>
<evidence type="ECO:0000256" key="1">
    <source>
        <dbReference type="SAM" id="MobiDB-lite"/>
    </source>
</evidence>
<feature type="compositionally biased region" description="Polar residues" evidence="1">
    <location>
        <begin position="1475"/>
        <end position="1485"/>
    </location>
</feature>
<dbReference type="VEuPathDB" id="TriTrypDB:TRSC58_06765"/>
<organism evidence="2 3">
    <name type="scientific">Trypanosoma rangeli SC58</name>
    <dbReference type="NCBI Taxonomy" id="429131"/>
    <lineage>
        <taxon>Eukaryota</taxon>
        <taxon>Discoba</taxon>
        <taxon>Euglenozoa</taxon>
        <taxon>Kinetoplastea</taxon>
        <taxon>Metakinetoplastina</taxon>
        <taxon>Trypanosomatida</taxon>
        <taxon>Trypanosomatidae</taxon>
        <taxon>Trypanosoma</taxon>
        <taxon>Herpetosoma</taxon>
    </lineage>
</organism>
<proteinExistence type="predicted"/>
<dbReference type="Gene3D" id="1.25.40.10">
    <property type="entry name" value="Tetratricopeptide repeat domain"/>
    <property type="match status" value="1"/>
</dbReference>
<feature type="region of interest" description="Disordered" evidence="1">
    <location>
        <begin position="15"/>
        <end position="42"/>
    </location>
</feature>
<dbReference type="InterPro" id="IPR019734">
    <property type="entry name" value="TPR_rpt"/>
</dbReference>
<sequence>MNFRKLTNFWRKGIRKGAENRDHDNSTSLQGVSLHQQHQRLQGQGAIGPFENKQAALQYIAGVLESSERNASAMFCPHSGKDCTGSGMITCAATAESSAGVVPTGCGNSTKEYMHALRREREEMLAVLELCLLAVPEEVAGKSGACEKRDAADAQATAVDCSEDQAAVPEEPAPLPEVPNNGLQDNNDARIITQEAWRWLLHRTVKLLFEMDCYFYADAMMQPRQSSLIVPPLDLSPPTPSKAPSDRHKAPLTAVVTDDGDVPAFEAVQRATPSTRGAPLTSFKMTGEANNEAKLNEFRNKEEKMVLVKSLTTWIIMQHILQHQLGQQDCFASLSVEASSSATENKTTSAIPVHWEDVVEDLMRALGTSQRKTAEVVISLWMLHDSAGNELVQCILQNPQCDVGTLPEGKPQVPSDAALVNKTSEIQTVHQQTTSLMERVVDAVALDDLLEEVENMYEQSVVLTWVTYLEQQSSVSMIPKAKNQDVILPSFDLCHCHKMAVYAICSPYWNEEKRQQTLQLLQQAWDKMQEPAIVTETNNERHSVPVELLEFRNISVDVYGGINTALSMVGDGIDGSDVLPKDQHKTSCMSQLTPEMVTTVSEADNQSSRTSSVHCMHASCTRTAVLMAGASHSAFEEDLLPSVTQQLWVVVLHLRVEQCLNIPTPRLQEAGLCARKEGDFSLAGCSFSCRQGARESLVKLRIATGIYPDALKAAHAHFAHAKKEWLYGKKGRGCGLKYLNSMVLLAQVQEVSRMDTSIIETIQLALPQAELCEQAFHEFPSACGAYVVRHAAVQHGIRCAKLILLRAIWRAYHRVDDATNTAKYFEQYLEYVKRVRRSRRSEDMYAALKERGEQLKVEKQYGSVVLAFQQAVECAKSMSQALSTALPATAASATTAAKVIGTSPDATVPDGTDPGGLNSKEREVNALRCEAEGERNLALAYVLQAEHEVNVRCRRQQLSNAVNSAYAAQNALQRCISKVKPPSSRTLVDVTASLVVAAKALLRLGQPKKAALLLEPLIEDKLNSASVRPPLWSDALPDPTQLISAQELEERIETLQLKFKAYDVHTQCLSKFDGERASCEITRVRTFLKEVKLWASAQLSICQLKETVLKEEFQPVLFVHKRLLTETLLTVNALQPTITITCGDAWVMLGEWEKALQEYSNALAMYADRDEENIHGRTNGSKSSLIETEKERERVWNNYCIGESLVFAKLAEVYSALNKPKTAIHYHRQVLDYASEAGDALLLYNTHIRLARLYTATDDTGEAEAHWAKVSALAKGYEDQEISRETMRNIIAAQRAKGKYADVILTAKELDTLASGAEGVDAAADKRFALEALAGAYLQLGQYKECIEALDERDKVQCNCQQWKGTLFNTRARALLGDGEVHKAIKVLTIWDSEARQARNLIEVGHANVVLALAYATCQQIFEAKRHHEIALSAFSKVSKMNSEDRNAVADSARWLVHNFYLNDEEVLLVEKTSRLPSSKANPGTSSAVGNSGIGSGSSGDEFQVRAVSGDLSVLLREEEKRLRKAQELAGASGTSTGTDALREEVDAEGFRFNDDNDDDDDGEIVSNNSFDSDPTAMPDLGTPATTSNSKKAALTHTGRTDDISAPLEKSTARSPAATASATAPHLRSLTTSIAKVSLCKRPAFVEGEIVASPEPAQVDISENVLEFPSSADTRVQTLCFSQALAIIETVAQLLLMPLLMRQRLIPRSPADAVDLALLAFPRCTFVFYFLEFATQYVAIVRPAGRSFFLRRSVQAYALKDFHKKQLTPSSTREAASLACTDSLLYASGERKENRLSVIASSLGPFTRRSRAGSVDVSLGLSELAAESAVVNGEFQQCLQDLHEDLWSPIRGTLRTAHCFNDEAECFIFILDPTLLHVPFPALHGSGVSAEPLGQQFTMVVSPCVAQFLSSMQHEEEPCFFNAPQEDICVFLPEKTGRCVSLVDSVSSGNFRADAVVSPKSSLATARSSVTASLDGQHLGSAAAHQSPAKWRHCAFSHRTSFTGCTRKEIISAFSSPSARALMVLCDPVEHMFKVADGMVRLEDLTRGHSYLSQSLNLVVVTNDASIATSIEEPGVAARLCLDHGCRRVLRIDLLSGASITEDHQRLVQIYLEKLQLALEWRMRYPYALALRMTQEEARRFQFPPLIWASLTLVGAS</sequence>
<name>A0A061IUR9_TRYRA</name>
<feature type="compositionally biased region" description="Basic and acidic residues" evidence="1">
    <location>
        <begin position="16"/>
        <end position="25"/>
    </location>
</feature>
<dbReference type="EMBL" id="AUPL01006765">
    <property type="protein sequence ID" value="ESL05581.1"/>
    <property type="molecule type" value="Genomic_DNA"/>
</dbReference>
<evidence type="ECO:0000313" key="2">
    <source>
        <dbReference type="EMBL" id="ESL05581.1"/>
    </source>
</evidence>
<evidence type="ECO:0000313" key="3">
    <source>
        <dbReference type="Proteomes" id="UP000031737"/>
    </source>
</evidence>
<feature type="compositionally biased region" description="Low complexity" evidence="1">
    <location>
        <begin position="1613"/>
        <end position="1625"/>
    </location>
</feature>
<dbReference type="SMART" id="SM00028">
    <property type="entry name" value="TPR"/>
    <property type="match status" value="5"/>
</dbReference>
<dbReference type="OrthoDB" id="286233at2759"/>
<protein>
    <submittedName>
        <fullName evidence="2">Uncharacterized protein</fullName>
    </submittedName>
</protein>
<feature type="region of interest" description="Disordered" evidence="1">
    <location>
        <begin position="1551"/>
        <end position="1625"/>
    </location>
</feature>
<comment type="caution">
    <text evidence="2">The sequence shown here is derived from an EMBL/GenBank/DDBJ whole genome shotgun (WGS) entry which is preliminary data.</text>
</comment>
<feature type="region of interest" description="Disordered" evidence="1">
    <location>
        <begin position="1475"/>
        <end position="1502"/>
    </location>
</feature>
<dbReference type="InterPro" id="IPR011990">
    <property type="entry name" value="TPR-like_helical_dom_sf"/>
</dbReference>
<accession>A0A061IUR9</accession>
<dbReference type="Proteomes" id="UP000031737">
    <property type="component" value="Unassembled WGS sequence"/>
</dbReference>